<comment type="similarity">
    <text evidence="1">Belongs to the methyltransferase superfamily. LaeA methyltransferase family.</text>
</comment>
<organism evidence="2 3">
    <name type="scientific">Zalerion maritima</name>
    <dbReference type="NCBI Taxonomy" id="339359"/>
    <lineage>
        <taxon>Eukaryota</taxon>
        <taxon>Fungi</taxon>
        <taxon>Dikarya</taxon>
        <taxon>Ascomycota</taxon>
        <taxon>Pezizomycotina</taxon>
        <taxon>Sordariomycetes</taxon>
        <taxon>Lulworthiomycetidae</taxon>
        <taxon>Lulworthiales</taxon>
        <taxon>Lulworthiaceae</taxon>
        <taxon>Zalerion</taxon>
    </lineage>
</organism>
<reference evidence="2" key="1">
    <citation type="submission" date="2022-07" db="EMBL/GenBank/DDBJ databases">
        <title>Draft genome sequence of Zalerion maritima ATCC 34329, a (micro)plastics degrading marine fungus.</title>
        <authorList>
            <person name="Paco A."/>
            <person name="Goncalves M.F.M."/>
            <person name="Rocha-Santos T.A.P."/>
            <person name="Alves A."/>
        </authorList>
    </citation>
    <scope>NUCLEOTIDE SEQUENCE</scope>
    <source>
        <strain evidence="2">ATCC 34329</strain>
    </source>
</reference>
<name>A0AAD5RLC9_9PEZI</name>
<dbReference type="Proteomes" id="UP001201980">
    <property type="component" value="Unassembled WGS sequence"/>
</dbReference>
<evidence type="ECO:0000313" key="3">
    <source>
        <dbReference type="Proteomes" id="UP001201980"/>
    </source>
</evidence>
<evidence type="ECO:0000256" key="1">
    <source>
        <dbReference type="ARBA" id="ARBA00038158"/>
    </source>
</evidence>
<keyword evidence="3" id="KW-1185">Reference proteome</keyword>
<accession>A0AAD5RLC9</accession>
<dbReference type="GO" id="GO:0008168">
    <property type="term" value="F:methyltransferase activity"/>
    <property type="evidence" value="ECO:0007669"/>
    <property type="project" value="TreeGrafter"/>
</dbReference>
<dbReference type="PANTHER" id="PTHR43591">
    <property type="entry name" value="METHYLTRANSFERASE"/>
    <property type="match status" value="1"/>
</dbReference>
<dbReference type="Gene3D" id="3.40.50.150">
    <property type="entry name" value="Vaccinia Virus protein VP39"/>
    <property type="match status" value="1"/>
</dbReference>
<comment type="caution">
    <text evidence="2">The sequence shown here is derived from an EMBL/GenBank/DDBJ whole genome shotgun (WGS) entry which is preliminary data.</text>
</comment>
<evidence type="ECO:0008006" key="4">
    <source>
        <dbReference type="Google" id="ProtNLM"/>
    </source>
</evidence>
<gene>
    <name evidence="2" type="ORF">MKZ38_004951</name>
</gene>
<dbReference type="AlphaFoldDB" id="A0AAD5RLC9"/>
<protein>
    <recommendedName>
        <fullName evidence="4">Methyltransferase</fullName>
    </recommendedName>
</protein>
<dbReference type="SUPFAM" id="SSF53335">
    <property type="entry name" value="S-adenosyl-L-methionine-dependent methyltransferases"/>
    <property type="match status" value="1"/>
</dbReference>
<sequence length="259" mass="28966">MNLDGKLHIAPIVPEPKNVLDVATGTGVWAVEFAQENPGCAVVGTDLSPIQPSYAPPNVSFEIMDAEDEWTFTVKFDLVHLRAIVSCFKDTKAVFKSALESLAPGTGYMFVRDPLMPFKFFTPPPEGTALAEWNSCLVEASQKVGMPWNRSTNYAQWMREVGFVDVVEKREAAGLSPWMKGKRNKETSLLLQENICNGIEGMSMALFTRVLGWSKERLLEFLERVKNDLRNVDLHVFSEGLMVYGRRPYPDEEPCGPSS</sequence>
<dbReference type="EMBL" id="JAKWBI020000292">
    <property type="protein sequence ID" value="KAJ2897133.1"/>
    <property type="molecule type" value="Genomic_DNA"/>
</dbReference>
<dbReference type="PANTHER" id="PTHR43591:SF102">
    <property type="entry name" value="S-ADENOSYL-L-METHIONINE-DEPENDENT METHYLTRANSFERASE"/>
    <property type="match status" value="1"/>
</dbReference>
<proteinExistence type="inferred from homology"/>
<dbReference type="InterPro" id="IPR029063">
    <property type="entry name" value="SAM-dependent_MTases_sf"/>
</dbReference>
<dbReference type="CDD" id="cd02440">
    <property type="entry name" value="AdoMet_MTases"/>
    <property type="match status" value="1"/>
</dbReference>
<dbReference type="Pfam" id="PF13489">
    <property type="entry name" value="Methyltransf_23"/>
    <property type="match status" value="1"/>
</dbReference>
<evidence type="ECO:0000313" key="2">
    <source>
        <dbReference type="EMBL" id="KAJ2897133.1"/>
    </source>
</evidence>